<dbReference type="PANTHER" id="PTHR33908">
    <property type="entry name" value="MANNOSYLTRANSFERASE YKCB-RELATED"/>
    <property type="match status" value="1"/>
</dbReference>
<dbReference type="Pfam" id="PF02366">
    <property type="entry name" value="PMT"/>
    <property type="match status" value="1"/>
</dbReference>
<keyword evidence="7 9" id="KW-0472">Membrane</keyword>
<evidence type="ECO:0000256" key="3">
    <source>
        <dbReference type="ARBA" id="ARBA00022676"/>
    </source>
</evidence>
<dbReference type="Proteomes" id="UP001596175">
    <property type="component" value="Unassembled WGS sequence"/>
</dbReference>
<evidence type="ECO:0000256" key="8">
    <source>
        <dbReference type="SAM" id="MobiDB-lite"/>
    </source>
</evidence>
<feature type="transmembrane region" description="Helical" evidence="9">
    <location>
        <begin position="250"/>
        <end position="268"/>
    </location>
</feature>
<feature type="domain" description="ArnT-like N-terminal" evidence="10">
    <location>
        <begin position="159"/>
        <end position="277"/>
    </location>
</feature>
<protein>
    <submittedName>
        <fullName evidence="11">ArnT family glycosyltransferase</fullName>
        <ecNumber evidence="11">2.4.-.-</ecNumber>
    </submittedName>
</protein>
<evidence type="ECO:0000256" key="7">
    <source>
        <dbReference type="ARBA" id="ARBA00023136"/>
    </source>
</evidence>
<keyword evidence="2" id="KW-1003">Cell membrane</keyword>
<dbReference type="InterPro" id="IPR003342">
    <property type="entry name" value="ArnT-like_N"/>
</dbReference>
<keyword evidence="3 11" id="KW-0328">Glycosyltransferase</keyword>
<feature type="transmembrane region" description="Helical" evidence="9">
    <location>
        <begin position="228"/>
        <end position="244"/>
    </location>
</feature>
<evidence type="ECO:0000256" key="1">
    <source>
        <dbReference type="ARBA" id="ARBA00004651"/>
    </source>
</evidence>
<evidence type="ECO:0000259" key="10">
    <source>
        <dbReference type="Pfam" id="PF02366"/>
    </source>
</evidence>
<evidence type="ECO:0000313" key="12">
    <source>
        <dbReference type="Proteomes" id="UP001596175"/>
    </source>
</evidence>
<dbReference type="EMBL" id="JBHSKG010000019">
    <property type="protein sequence ID" value="MFC5141873.1"/>
    <property type="molecule type" value="Genomic_DNA"/>
</dbReference>
<proteinExistence type="predicted"/>
<feature type="transmembrane region" description="Helical" evidence="9">
    <location>
        <begin position="418"/>
        <end position="435"/>
    </location>
</feature>
<dbReference type="RefSeq" id="WP_378024009.1">
    <property type="nucleotide sequence ID" value="NZ_JBHSKG010000019.1"/>
</dbReference>
<dbReference type="EC" id="2.4.-.-" evidence="11"/>
<keyword evidence="4 11" id="KW-0808">Transferase</keyword>
<evidence type="ECO:0000256" key="9">
    <source>
        <dbReference type="SAM" id="Phobius"/>
    </source>
</evidence>
<feature type="transmembrane region" description="Helical" evidence="9">
    <location>
        <begin position="447"/>
        <end position="466"/>
    </location>
</feature>
<sequence>MTTGAARRGSFAALVPLREQPARDPITRTLHPDRDHEPPAPVPGRSRRTIRERRRREESAAGGRTRRVVFWVLLAALCAGTVALRAWHQASAYELFMDEIQYADVGNSFAAGHGPELFGEPFFLHPPLLFALFGLFIDQPVDHMTVPFVLGLRPIELGFAAANVLLVVGVARRVVGPWAALLAGLVYALDPFVVRFDSRLMLEAPMMFGTLAGILALLVAVDQPSRRARFAWLAVGGLAWGIAITTKSTAALITAFPLLIMIVTSWGLRRKEAVGVLAIQCSVYATYVVWVLATGNIGPWFEQTIAGTLRAIGILKQTGFNSGHAPSFVDRLLVQGVWFFPSYLLIGVACTYASYLLFIGWRSLRVTREDRGAHGRRTRGAHALRGDGDDLGLLTCWLAGVLGAIVYTFGLGEVEEQTFYLLAVPSTVVVAMLLTQMASWQGAGRTALTVVVTLVLTSSAIIWFTLRTARDDTYLQLVEYMYANIDVQNEVAVGEHTAQFVLPGFGIHELTSVDDARATFSRYAVVSTELSELGLAPASPELVDELARRYTLVFTAHGRTAGDLRLYDLNQPLDGTPPVAPGPPR</sequence>
<evidence type="ECO:0000256" key="2">
    <source>
        <dbReference type="ARBA" id="ARBA00022475"/>
    </source>
</evidence>
<name>A0ABV9ZK50_9PSEU</name>
<feature type="transmembrane region" description="Helical" evidence="9">
    <location>
        <begin position="200"/>
        <end position="221"/>
    </location>
</feature>
<keyword evidence="5 9" id="KW-0812">Transmembrane</keyword>
<evidence type="ECO:0000256" key="5">
    <source>
        <dbReference type="ARBA" id="ARBA00022692"/>
    </source>
</evidence>
<feature type="transmembrane region" description="Helical" evidence="9">
    <location>
        <begin position="391"/>
        <end position="412"/>
    </location>
</feature>
<dbReference type="GO" id="GO:0016757">
    <property type="term" value="F:glycosyltransferase activity"/>
    <property type="evidence" value="ECO:0007669"/>
    <property type="project" value="UniProtKB-KW"/>
</dbReference>
<feature type="compositionally biased region" description="Basic residues" evidence="8">
    <location>
        <begin position="45"/>
        <end position="54"/>
    </location>
</feature>
<reference evidence="12" key="1">
    <citation type="journal article" date="2019" name="Int. J. Syst. Evol. Microbiol.">
        <title>The Global Catalogue of Microorganisms (GCM) 10K type strain sequencing project: providing services to taxonomists for standard genome sequencing and annotation.</title>
        <authorList>
            <consortium name="The Broad Institute Genomics Platform"/>
            <consortium name="The Broad Institute Genome Sequencing Center for Infectious Disease"/>
            <person name="Wu L."/>
            <person name="Ma J."/>
        </authorList>
    </citation>
    <scope>NUCLEOTIDE SEQUENCE [LARGE SCALE GENOMIC DNA]</scope>
    <source>
        <strain evidence="12">XZYJ18</strain>
    </source>
</reference>
<dbReference type="PANTHER" id="PTHR33908:SF11">
    <property type="entry name" value="MEMBRANE PROTEIN"/>
    <property type="match status" value="1"/>
</dbReference>
<gene>
    <name evidence="11" type="ORF">ACFPK1_26815</name>
</gene>
<comment type="caution">
    <text evidence="11">The sequence shown here is derived from an EMBL/GenBank/DDBJ whole genome shotgun (WGS) entry which is preliminary data.</text>
</comment>
<evidence type="ECO:0000256" key="4">
    <source>
        <dbReference type="ARBA" id="ARBA00022679"/>
    </source>
</evidence>
<feature type="transmembrane region" description="Helical" evidence="9">
    <location>
        <begin position="68"/>
        <end position="87"/>
    </location>
</feature>
<feature type="compositionally biased region" description="Basic and acidic residues" evidence="8">
    <location>
        <begin position="20"/>
        <end position="38"/>
    </location>
</feature>
<feature type="transmembrane region" description="Helical" evidence="9">
    <location>
        <begin position="338"/>
        <end position="361"/>
    </location>
</feature>
<evidence type="ECO:0000313" key="11">
    <source>
        <dbReference type="EMBL" id="MFC5141873.1"/>
    </source>
</evidence>
<evidence type="ECO:0000256" key="6">
    <source>
        <dbReference type="ARBA" id="ARBA00022989"/>
    </source>
</evidence>
<accession>A0ABV9ZK50</accession>
<feature type="transmembrane region" description="Helical" evidence="9">
    <location>
        <begin position="275"/>
        <end position="293"/>
    </location>
</feature>
<dbReference type="InterPro" id="IPR050297">
    <property type="entry name" value="LipidA_mod_glycosyltrf_83"/>
</dbReference>
<feature type="transmembrane region" description="Helical" evidence="9">
    <location>
        <begin position="164"/>
        <end position="188"/>
    </location>
</feature>
<comment type="subcellular location">
    <subcellularLocation>
        <location evidence="1">Cell membrane</location>
        <topology evidence="1">Multi-pass membrane protein</topology>
    </subcellularLocation>
</comment>
<keyword evidence="6 9" id="KW-1133">Transmembrane helix</keyword>
<feature type="region of interest" description="Disordered" evidence="8">
    <location>
        <begin position="1"/>
        <end position="58"/>
    </location>
</feature>
<organism evidence="11 12">
    <name type="scientific">Actinomycetospora rhizophila</name>
    <dbReference type="NCBI Taxonomy" id="1416876"/>
    <lineage>
        <taxon>Bacteria</taxon>
        <taxon>Bacillati</taxon>
        <taxon>Actinomycetota</taxon>
        <taxon>Actinomycetes</taxon>
        <taxon>Pseudonocardiales</taxon>
        <taxon>Pseudonocardiaceae</taxon>
        <taxon>Actinomycetospora</taxon>
    </lineage>
</organism>
<keyword evidence="12" id="KW-1185">Reference proteome</keyword>